<dbReference type="EMBL" id="LAZR01007027">
    <property type="protein sequence ID" value="KKM87952.1"/>
    <property type="molecule type" value="Genomic_DNA"/>
</dbReference>
<keyword evidence="2" id="KW-0472">Membrane</keyword>
<feature type="region of interest" description="Disordered" evidence="1">
    <location>
        <begin position="183"/>
        <end position="408"/>
    </location>
</feature>
<proteinExistence type="predicted"/>
<dbReference type="AlphaFoldDB" id="A0A0F9P3B3"/>
<evidence type="ECO:0008006" key="4">
    <source>
        <dbReference type="Google" id="ProtNLM"/>
    </source>
</evidence>
<evidence type="ECO:0000313" key="3">
    <source>
        <dbReference type="EMBL" id="KKM87952.1"/>
    </source>
</evidence>
<feature type="transmembrane region" description="Helical" evidence="2">
    <location>
        <begin position="442"/>
        <end position="466"/>
    </location>
</feature>
<gene>
    <name evidence="3" type="ORF">LCGC14_1263740</name>
</gene>
<keyword evidence="2" id="KW-1133">Transmembrane helix</keyword>
<evidence type="ECO:0000256" key="2">
    <source>
        <dbReference type="SAM" id="Phobius"/>
    </source>
</evidence>
<accession>A0A0F9P3B3</accession>
<reference evidence="3" key="1">
    <citation type="journal article" date="2015" name="Nature">
        <title>Complex archaea that bridge the gap between prokaryotes and eukaryotes.</title>
        <authorList>
            <person name="Spang A."/>
            <person name="Saw J.H."/>
            <person name="Jorgensen S.L."/>
            <person name="Zaremba-Niedzwiedzka K."/>
            <person name="Martijn J."/>
            <person name="Lind A.E."/>
            <person name="van Eijk R."/>
            <person name="Schleper C."/>
            <person name="Guy L."/>
            <person name="Ettema T.J."/>
        </authorList>
    </citation>
    <scope>NUCLEOTIDE SEQUENCE</scope>
</reference>
<sequence>MKPNFALSLSFEGIRLARRAMGGWRVVGDVALDSDDLAGELAILRKTAAALEPAGVRTKLLIPNDQIKYMTISTPGLSDAARLRQAEHALEGATPYDVKDLVFDISVDGVRTHIAAVARETLAEAEAFATEYRFHPVSFAAQPNGEDFLGEPFFGKTNSASSLLEDGDDVERDTETVTIIGTASEVEPPLPVAAHETQPAPMEPKAVDSDVSAAFPRPASNKVIPQKDGKSQTESNEQKNAGAPETAADDQRGKLVAASSRADERPIRTSPPDTSIPSSQKKSEQINTGPRDPASLLPTIPVQPSAAAPDRATPKVAHVKPAPSSGDTAAFASRRSPPEIGGASRKSTGSGPASKKVAVTHPVPDSSSLLATAPKPQDRPVKRSFLSRRKTHSPPIPPSHNALSAQAGAPAVAAAQAVASETDRMTVFGARKSHDVKGKPRFLGLLLTAVLLLFLAGVAAWASVFLDDGIALSRLFGPRENVVQAIADPLPKDETTTNAVPVSETVVASLDPTLTDTDGAVLDALRVPELIAPKEMTLRDIDSKYAKSGIWVMAPEMPTPTAMIGLDDLYLTSIDPVSTSSDAIALPEAASYESDKMDLAPASPTAVGTAFALDSNGLVIPTSKGAINPDGVLIIAGRPGIIPPQISRGSPDQFQESAIDKKVAGSRPKVRPTDLIEQNERSVLDGLTRTELATFRPEERPASAQQIAAATAQPAVAKTATEAVEPPIPAKPVVAFENATAFAVRTSIRPDTRPDNFARRIQNAEAAAPAPTRVASAALAIAPKVVQPSLPSKASVAKQATVKNAIKLRDINLIGVYGKPSSRRALIRLSNGRYQKVAVGDTLDGGRVLAIGDNELRYKRRGRDVVLRMPRS</sequence>
<dbReference type="InterPro" id="IPR043129">
    <property type="entry name" value="ATPase_NBD"/>
</dbReference>
<keyword evidence="2" id="KW-0812">Transmembrane</keyword>
<name>A0A0F9P3B3_9ZZZZ</name>
<protein>
    <recommendedName>
        <fullName evidence="4">Type II secretion system protein GspC N-terminal domain-containing protein</fullName>
    </recommendedName>
</protein>
<evidence type="ECO:0000256" key="1">
    <source>
        <dbReference type="SAM" id="MobiDB-lite"/>
    </source>
</evidence>
<comment type="caution">
    <text evidence="3">The sequence shown here is derived from an EMBL/GenBank/DDBJ whole genome shotgun (WGS) entry which is preliminary data.</text>
</comment>
<dbReference type="SUPFAM" id="SSF53067">
    <property type="entry name" value="Actin-like ATPase domain"/>
    <property type="match status" value="1"/>
</dbReference>
<feature type="compositionally biased region" description="Polar residues" evidence="1">
    <location>
        <begin position="271"/>
        <end position="288"/>
    </location>
</feature>
<organism evidence="3">
    <name type="scientific">marine sediment metagenome</name>
    <dbReference type="NCBI Taxonomy" id="412755"/>
    <lineage>
        <taxon>unclassified sequences</taxon>
        <taxon>metagenomes</taxon>
        <taxon>ecological metagenomes</taxon>
    </lineage>
</organism>